<gene>
    <name evidence="6" type="ORF">HNQ73_001282</name>
</gene>
<reference evidence="6 7" key="1">
    <citation type="submission" date="2020-08" db="EMBL/GenBank/DDBJ databases">
        <title>Genomic Encyclopedia of Type Strains, Phase IV (KMG-IV): sequencing the most valuable type-strain genomes for metagenomic binning, comparative biology and taxonomic classification.</title>
        <authorList>
            <person name="Goeker M."/>
        </authorList>
    </citation>
    <scope>NUCLEOTIDE SEQUENCE [LARGE SCALE GENOMIC DNA]</scope>
    <source>
        <strain evidence="6 7">DSM 101465</strain>
    </source>
</reference>
<dbReference type="RefSeq" id="WP_183333442.1">
    <property type="nucleotide sequence ID" value="NZ_BMHX01000003.1"/>
</dbReference>
<dbReference type="Proteomes" id="UP000588017">
    <property type="component" value="Unassembled WGS sequence"/>
</dbReference>
<accession>A0A841KEI0</accession>
<keyword evidence="6" id="KW-0966">Cell projection</keyword>
<dbReference type="NCBIfam" id="NF004670">
    <property type="entry name" value="PRK06009.1"/>
    <property type="match status" value="1"/>
</dbReference>
<organism evidence="6 7">
    <name type="scientific">Chelatococcus composti</name>
    <dbReference type="NCBI Taxonomy" id="1743235"/>
    <lineage>
        <taxon>Bacteria</taxon>
        <taxon>Pseudomonadati</taxon>
        <taxon>Pseudomonadota</taxon>
        <taxon>Alphaproteobacteria</taxon>
        <taxon>Hyphomicrobiales</taxon>
        <taxon>Chelatococcaceae</taxon>
        <taxon>Chelatococcus</taxon>
    </lineage>
</organism>
<name>A0A841KEI0_9HYPH</name>
<dbReference type="InterPro" id="IPR005648">
    <property type="entry name" value="FlgD"/>
</dbReference>
<feature type="region of interest" description="Disordered" evidence="5">
    <location>
        <begin position="1"/>
        <end position="20"/>
    </location>
</feature>
<sequence>MTVAAVSGVNSNTTAATRTTGASNASVDYDTFLKLLVAQLKNQDPTEPVDSTQYMAQLASFSQVEQSVIMNKKLDSLLVASALQQIDGIIGRTLTTADESISGTVKAVWIYDEGAVAELEDGTRVLLGPGVKIS</sequence>
<proteinExistence type="inferred from homology"/>
<evidence type="ECO:0000256" key="4">
    <source>
        <dbReference type="ARBA" id="ARBA00024746"/>
    </source>
</evidence>
<evidence type="ECO:0000256" key="2">
    <source>
        <dbReference type="ARBA" id="ARBA00016013"/>
    </source>
</evidence>
<comment type="similarity">
    <text evidence="1">Belongs to the FlgD family.</text>
</comment>
<comment type="caution">
    <text evidence="6">The sequence shown here is derived from an EMBL/GenBank/DDBJ whole genome shotgun (WGS) entry which is preliminary data.</text>
</comment>
<dbReference type="Pfam" id="PF03963">
    <property type="entry name" value="FlgD"/>
    <property type="match status" value="1"/>
</dbReference>
<feature type="compositionally biased region" description="Polar residues" evidence="5">
    <location>
        <begin position="8"/>
        <end position="20"/>
    </location>
</feature>
<evidence type="ECO:0000256" key="1">
    <source>
        <dbReference type="ARBA" id="ARBA00010577"/>
    </source>
</evidence>
<evidence type="ECO:0000313" key="6">
    <source>
        <dbReference type="EMBL" id="MBB6167659.1"/>
    </source>
</evidence>
<comment type="function">
    <text evidence="4">Required for flagellar hook formation. May act as a scaffolding protein.</text>
</comment>
<protein>
    <recommendedName>
        <fullName evidence="2">Basal-body rod modification protein FlgD</fullName>
    </recommendedName>
</protein>
<dbReference type="AlphaFoldDB" id="A0A841KEI0"/>
<keyword evidence="6" id="KW-0969">Cilium</keyword>
<evidence type="ECO:0000256" key="3">
    <source>
        <dbReference type="ARBA" id="ARBA00022795"/>
    </source>
</evidence>
<dbReference type="GO" id="GO:0044781">
    <property type="term" value="P:bacterial-type flagellum organization"/>
    <property type="evidence" value="ECO:0007669"/>
    <property type="project" value="UniProtKB-KW"/>
</dbReference>
<keyword evidence="7" id="KW-1185">Reference proteome</keyword>
<evidence type="ECO:0000256" key="5">
    <source>
        <dbReference type="SAM" id="MobiDB-lite"/>
    </source>
</evidence>
<dbReference type="EMBL" id="JACHEH010000003">
    <property type="protein sequence ID" value="MBB6167659.1"/>
    <property type="molecule type" value="Genomic_DNA"/>
</dbReference>
<evidence type="ECO:0000313" key="7">
    <source>
        <dbReference type="Proteomes" id="UP000588017"/>
    </source>
</evidence>
<keyword evidence="3" id="KW-1005">Bacterial flagellum biogenesis</keyword>
<keyword evidence="6" id="KW-0282">Flagellum</keyword>